<comment type="caution">
    <text evidence="1">The sequence shown here is derived from an EMBL/GenBank/DDBJ whole genome shotgun (WGS) entry which is preliminary data.</text>
</comment>
<sequence length="539" mass="60243">MTHEIKDKELMEAGALTSVTLLAFVVLVVSIEGARSQCQPRDYGKGSVVCVCNTTYCDYLGKVSPAPQRQILVYESNKAGLRFAKTTGYFDVPSGISHSRDDAVTIAVDTSKTYQRIYGFGGAFTDAAGINIKSLPKNMQEDIIQSYYTDKGLSYNIGRVPMASCDFSVRQYTYADTPGDFALANFSLATEDYELKIPLIKRALNVSKNAVWMFASPWSAPAWMKTNGKLYHGGFLIGHPGGQYYKTWANYFVRFLKEYERNGIQFWGLTAENEPTAGFDPTYPFQSLGFTPALQRDFIKFDLGPALEKAGYGPDKVALMILDDMRTFLPLWAKMVLRDKDAAKYIAGVAVHWYMDSVTDPGRLDETHDAFPDTFILATEACMGDKPWIKEKVQLGSWDRAENYSHDVLEDLQHWVTGWVDWNLALDKQGGPNWVQNFVDSPIIVDAEAREFYKQPMYYALAHFTKFLPRGSMRVASSQDSGDGSGLEFGAFKTPDGATVAVVLNPTSSEHSVQLKDVSKGSTYNKTITPRSINTFAWW</sequence>
<name>A0ACB7T2P2_HYAAI</name>
<gene>
    <name evidence="1" type="ORF">HPB50_027559</name>
</gene>
<accession>A0ACB7T2P2</accession>
<protein>
    <submittedName>
        <fullName evidence="1">Uncharacterized protein</fullName>
    </submittedName>
</protein>
<dbReference type="EMBL" id="CM023482">
    <property type="protein sequence ID" value="KAH6940409.1"/>
    <property type="molecule type" value="Genomic_DNA"/>
</dbReference>
<keyword evidence="2" id="KW-1185">Reference proteome</keyword>
<evidence type="ECO:0000313" key="2">
    <source>
        <dbReference type="Proteomes" id="UP000821845"/>
    </source>
</evidence>
<dbReference type="Proteomes" id="UP000821845">
    <property type="component" value="Chromosome 2"/>
</dbReference>
<reference evidence="1" key="1">
    <citation type="submission" date="2020-05" db="EMBL/GenBank/DDBJ databases">
        <title>Large-scale comparative analyses of tick genomes elucidate their genetic diversity and vector capacities.</title>
        <authorList>
            <person name="Jia N."/>
            <person name="Wang J."/>
            <person name="Shi W."/>
            <person name="Du L."/>
            <person name="Sun Y."/>
            <person name="Zhan W."/>
            <person name="Jiang J."/>
            <person name="Wang Q."/>
            <person name="Zhang B."/>
            <person name="Ji P."/>
            <person name="Sakyi L.B."/>
            <person name="Cui X."/>
            <person name="Yuan T."/>
            <person name="Jiang B."/>
            <person name="Yang W."/>
            <person name="Lam T.T.-Y."/>
            <person name="Chang Q."/>
            <person name="Ding S."/>
            <person name="Wang X."/>
            <person name="Zhu J."/>
            <person name="Ruan X."/>
            <person name="Zhao L."/>
            <person name="Wei J."/>
            <person name="Que T."/>
            <person name="Du C."/>
            <person name="Cheng J."/>
            <person name="Dai P."/>
            <person name="Han X."/>
            <person name="Huang E."/>
            <person name="Gao Y."/>
            <person name="Liu J."/>
            <person name="Shao H."/>
            <person name="Ye R."/>
            <person name="Li L."/>
            <person name="Wei W."/>
            <person name="Wang X."/>
            <person name="Wang C."/>
            <person name="Yang T."/>
            <person name="Huo Q."/>
            <person name="Li W."/>
            <person name="Guo W."/>
            <person name="Chen H."/>
            <person name="Zhou L."/>
            <person name="Ni X."/>
            <person name="Tian J."/>
            <person name="Zhou Y."/>
            <person name="Sheng Y."/>
            <person name="Liu T."/>
            <person name="Pan Y."/>
            <person name="Xia L."/>
            <person name="Li J."/>
            <person name="Zhao F."/>
            <person name="Cao W."/>
        </authorList>
    </citation>
    <scope>NUCLEOTIDE SEQUENCE</scope>
    <source>
        <strain evidence="1">Hyas-2018</strain>
    </source>
</reference>
<evidence type="ECO:0000313" key="1">
    <source>
        <dbReference type="EMBL" id="KAH6940409.1"/>
    </source>
</evidence>
<proteinExistence type="predicted"/>
<organism evidence="1 2">
    <name type="scientific">Hyalomma asiaticum</name>
    <name type="common">Tick</name>
    <dbReference type="NCBI Taxonomy" id="266040"/>
    <lineage>
        <taxon>Eukaryota</taxon>
        <taxon>Metazoa</taxon>
        <taxon>Ecdysozoa</taxon>
        <taxon>Arthropoda</taxon>
        <taxon>Chelicerata</taxon>
        <taxon>Arachnida</taxon>
        <taxon>Acari</taxon>
        <taxon>Parasitiformes</taxon>
        <taxon>Ixodida</taxon>
        <taxon>Ixodoidea</taxon>
        <taxon>Ixodidae</taxon>
        <taxon>Hyalomminae</taxon>
        <taxon>Hyalomma</taxon>
    </lineage>
</organism>